<evidence type="ECO:0000313" key="2">
    <source>
        <dbReference type="Proteomes" id="UP000218334"/>
    </source>
</evidence>
<proteinExistence type="predicted"/>
<protein>
    <submittedName>
        <fullName evidence="1">Uncharacterized protein</fullName>
    </submittedName>
</protein>
<dbReference type="Proteomes" id="UP000218334">
    <property type="component" value="Unassembled WGS sequence"/>
</dbReference>
<organism evidence="1 2">
    <name type="scientific">Armillaria solidipes</name>
    <dbReference type="NCBI Taxonomy" id="1076256"/>
    <lineage>
        <taxon>Eukaryota</taxon>
        <taxon>Fungi</taxon>
        <taxon>Dikarya</taxon>
        <taxon>Basidiomycota</taxon>
        <taxon>Agaricomycotina</taxon>
        <taxon>Agaricomycetes</taxon>
        <taxon>Agaricomycetidae</taxon>
        <taxon>Agaricales</taxon>
        <taxon>Marasmiineae</taxon>
        <taxon>Physalacriaceae</taxon>
        <taxon>Armillaria</taxon>
    </lineage>
</organism>
<dbReference type="EMBL" id="KZ293458">
    <property type="protein sequence ID" value="PBK63556.1"/>
    <property type="molecule type" value="Genomic_DNA"/>
</dbReference>
<dbReference type="AlphaFoldDB" id="A0A2H3BKG7"/>
<sequence>MLESIYSIFSSKKSGLGTTQYHDTPVWTTIFCDSLNAPPSLPKLSLSLGSIRCSEHKELRLSRSYRASFGRTLDKDMWYWILDGLAFEISTSGSWAGEFTALVKLDIPPYSSAHVRRRSCNTTISPDTSPCIARHSPKLITGCVVCSQQIRLYVQRGLVLQCSKLR</sequence>
<reference evidence="2" key="1">
    <citation type="journal article" date="2017" name="Nat. Ecol. Evol.">
        <title>Genome expansion and lineage-specific genetic innovations in the forest pathogenic fungi Armillaria.</title>
        <authorList>
            <person name="Sipos G."/>
            <person name="Prasanna A.N."/>
            <person name="Walter M.C."/>
            <person name="O'Connor E."/>
            <person name="Balint B."/>
            <person name="Krizsan K."/>
            <person name="Kiss B."/>
            <person name="Hess J."/>
            <person name="Varga T."/>
            <person name="Slot J."/>
            <person name="Riley R."/>
            <person name="Boka B."/>
            <person name="Rigling D."/>
            <person name="Barry K."/>
            <person name="Lee J."/>
            <person name="Mihaltcheva S."/>
            <person name="LaButti K."/>
            <person name="Lipzen A."/>
            <person name="Waldron R."/>
            <person name="Moloney N.M."/>
            <person name="Sperisen C."/>
            <person name="Kredics L."/>
            <person name="Vagvoelgyi C."/>
            <person name="Patrignani A."/>
            <person name="Fitzpatrick D."/>
            <person name="Nagy I."/>
            <person name="Doyle S."/>
            <person name="Anderson J.B."/>
            <person name="Grigoriev I.V."/>
            <person name="Gueldener U."/>
            <person name="Muensterkoetter M."/>
            <person name="Nagy L.G."/>
        </authorList>
    </citation>
    <scope>NUCLEOTIDE SEQUENCE [LARGE SCALE GENOMIC DNA]</scope>
    <source>
        <strain evidence="2">28-4</strain>
    </source>
</reference>
<accession>A0A2H3BKG7</accession>
<name>A0A2H3BKG7_9AGAR</name>
<evidence type="ECO:0000313" key="1">
    <source>
        <dbReference type="EMBL" id="PBK63556.1"/>
    </source>
</evidence>
<gene>
    <name evidence="1" type="ORF">ARMSODRAFT_538429</name>
</gene>
<keyword evidence="2" id="KW-1185">Reference proteome</keyword>